<reference evidence="3" key="2">
    <citation type="submission" date="2013-07" db="EMBL/GenBank/DDBJ databases">
        <authorList>
            <consortium name="The Broad Institute Genome Sequencing Platform"/>
            <person name="Cuomo C."/>
            <person name="Litvintseva A."/>
            <person name="Chen Y."/>
            <person name="Heitman J."/>
            <person name="Sun S."/>
            <person name="Springer D."/>
            <person name="Dromer F."/>
            <person name="Young S.K."/>
            <person name="Zeng Q."/>
            <person name="Gargeya S."/>
            <person name="Fitzgerald M."/>
            <person name="Abouelleil A."/>
            <person name="Alvarado L."/>
            <person name="Berlin A.M."/>
            <person name="Chapman S.B."/>
            <person name="Dewar J."/>
            <person name="Goldberg J."/>
            <person name="Griggs A."/>
            <person name="Gujja S."/>
            <person name="Hansen M."/>
            <person name="Howarth C."/>
            <person name="Imamovic A."/>
            <person name="Larimer J."/>
            <person name="McCowan C."/>
            <person name="Murphy C."/>
            <person name="Pearson M."/>
            <person name="Priest M."/>
            <person name="Roberts A."/>
            <person name="Saif S."/>
            <person name="Shea T."/>
            <person name="Sykes S."/>
            <person name="Wortman J."/>
            <person name="Nusbaum C."/>
            <person name="Birren B."/>
        </authorList>
    </citation>
    <scope>NUCLEOTIDE SEQUENCE</scope>
    <source>
        <strain evidence="3">CBS 10118</strain>
    </source>
</reference>
<evidence type="ECO:0000313" key="4">
    <source>
        <dbReference type="Proteomes" id="UP000092730"/>
    </source>
</evidence>
<keyword evidence="4" id="KW-1185">Reference proteome</keyword>
<dbReference type="GeneID" id="30206027"/>
<reference evidence="2" key="1">
    <citation type="submission" date="2013-07" db="EMBL/GenBank/DDBJ databases">
        <title>The Genome Sequence of Cryptococcus bestiolae CBS10118.</title>
        <authorList>
            <consortium name="The Broad Institute Genome Sequencing Platform"/>
            <person name="Cuomo C."/>
            <person name="Litvintseva A."/>
            <person name="Chen Y."/>
            <person name="Heitman J."/>
            <person name="Sun S."/>
            <person name="Springer D."/>
            <person name="Dromer F."/>
            <person name="Young S.K."/>
            <person name="Zeng Q."/>
            <person name="Gargeya S."/>
            <person name="Fitzgerald M."/>
            <person name="Abouelleil A."/>
            <person name="Alvarado L."/>
            <person name="Berlin A.M."/>
            <person name="Chapman S.B."/>
            <person name="Dewar J."/>
            <person name="Goldberg J."/>
            <person name="Griggs A."/>
            <person name="Gujja S."/>
            <person name="Hansen M."/>
            <person name="Howarth C."/>
            <person name="Imamovic A."/>
            <person name="Larimer J."/>
            <person name="McCowan C."/>
            <person name="Murphy C."/>
            <person name="Pearson M."/>
            <person name="Priest M."/>
            <person name="Roberts A."/>
            <person name="Saif S."/>
            <person name="Shea T."/>
            <person name="Sykes S."/>
            <person name="Wortman J."/>
            <person name="Nusbaum C."/>
            <person name="Birren B."/>
        </authorList>
    </citation>
    <scope>NUCLEOTIDE SEQUENCE [LARGE SCALE GENOMIC DNA]</scope>
    <source>
        <strain evidence="2">CBS 10118</strain>
    </source>
</reference>
<reference evidence="2" key="3">
    <citation type="submission" date="2014-01" db="EMBL/GenBank/DDBJ databases">
        <title>Evolution of pathogenesis and genome organization in the Tremellales.</title>
        <authorList>
            <person name="Cuomo C."/>
            <person name="Litvintseva A."/>
            <person name="Heitman J."/>
            <person name="Chen Y."/>
            <person name="Sun S."/>
            <person name="Springer D."/>
            <person name="Dromer F."/>
            <person name="Young S."/>
            <person name="Zeng Q."/>
            <person name="Chapman S."/>
            <person name="Gujja S."/>
            <person name="Saif S."/>
            <person name="Birren B."/>
        </authorList>
    </citation>
    <scope>NUCLEOTIDE SEQUENCE</scope>
    <source>
        <strain evidence="2">CBS 10118</strain>
    </source>
</reference>
<gene>
    <name evidence="2" type="ORF">I302_01628</name>
    <name evidence="3" type="ORF">I302_102932</name>
</gene>
<dbReference type="AlphaFoldDB" id="A0A1B9GGE1"/>
<dbReference type="VEuPathDB" id="FungiDB:I302_01628"/>
<evidence type="ECO:0000256" key="1">
    <source>
        <dbReference type="SAM" id="MobiDB-lite"/>
    </source>
</evidence>
<dbReference type="KEGG" id="kbi:30206027"/>
<proteinExistence type="predicted"/>
<dbReference type="RefSeq" id="XP_019051179.1">
    <property type="nucleotide sequence ID" value="XM_019188301.1"/>
</dbReference>
<protein>
    <recommendedName>
        <fullName evidence="5">BZIP domain-containing protein</fullName>
    </recommendedName>
</protein>
<reference evidence="3" key="4">
    <citation type="submission" date="2024-02" db="EMBL/GenBank/DDBJ databases">
        <title>Comparative genomics of Cryptococcus and Kwoniella reveals pathogenesis evolution and contrasting modes of karyotype evolution via chromosome fusion or intercentromeric recombination.</title>
        <authorList>
            <person name="Coelho M.A."/>
            <person name="David-Palma M."/>
            <person name="Shea T."/>
            <person name="Bowers K."/>
            <person name="McGinley-Smith S."/>
            <person name="Mohammad A.W."/>
            <person name="Gnirke A."/>
            <person name="Yurkov A.M."/>
            <person name="Nowrousian M."/>
            <person name="Sun S."/>
            <person name="Cuomo C.A."/>
            <person name="Heitman J."/>
        </authorList>
    </citation>
    <scope>NUCLEOTIDE SEQUENCE</scope>
    <source>
        <strain evidence="3">CBS 10118</strain>
    </source>
</reference>
<name>A0A1B9GGE1_9TREE</name>
<feature type="compositionally biased region" description="Polar residues" evidence="1">
    <location>
        <begin position="70"/>
        <end position="81"/>
    </location>
</feature>
<organism evidence="2">
    <name type="scientific">Kwoniella bestiolae CBS 10118</name>
    <dbReference type="NCBI Taxonomy" id="1296100"/>
    <lineage>
        <taxon>Eukaryota</taxon>
        <taxon>Fungi</taxon>
        <taxon>Dikarya</taxon>
        <taxon>Basidiomycota</taxon>
        <taxon>Agaricomycotina</taxon>
        <taxon>Tremellomycetes</taxon>
        <taxon>Tremellales</taxon>
        <taxon>Cryptococcaceae</taxon>
        <taxon>Kwoniella</taxon>
    </lineage>
</organism>
<sequence length="267" mass="30105">MNVRPLNYGEAIFKPPLWTESLIKHLPSVATFGLAIPTAALELQPVISVDPDGTGLHFLSSCKSARPTGTRYTRSTMTKSSVAKYRPNRDKTMTQQARDKKRARDRKYTRERKEREGAKLNSLHETIAKLEQEKEESELVISSMSAEKGRMSSKIDQSSELVDNLMTIISDMSSRCNTLQAENDSLRNAIKFYGPKCSHFIHQMSNLSNGFAGAIQMNDQYNASRIRELEQQLSFGCDTPSFSLDTNQVEQVPKQESMDDRTWLSGT</sequence>
<dbReference type="Proteomes" id="UP000092730">
    <property type="component" value="Chromosome 1"/>
</dbReference>
<accession>A0A1B9GGE1</accession>
<evidence type="ECO:0008006" key="5">
    <source>
        <dbReference type="Google" id="ProtNLM"/>
    </source>
</evidence>
<evidence type="ECO:0000313" key="3">
    <source>
        <dbReference type="EMBL" id="WVW80941.1"/>
    </source>
</evidence>
<feature type="compositionally biased region" description="Basic and acidic residues" evidence="1">
    <location>
        <begin position="106"/>
        <end position="118"/>
    </location>
</feature>
<feature type="region of interest" description="Disordered" evidence="1">
    <location>
        <begin position="67"/>
        <end position="124"/>
    </location>
</feature>
<dbReference type="EMBL" id="KI894018">
    <property type="protein sequence ID" value="OCF30109.1"/>
    <property type="molecule type" value="Genomic_DNA"/>
</dbReference>
<dbReference type="EMBL" id="CP144541">
    <property type="protein sequence ID" value="WVW80941.1"/>
    <property type="molecule type" value="Genomic_DNA"/>
</dbReference>
<evidence type="ECO:0000313" key="2">
    <source>
        <dbReference type="EMBL" id="OCF30109.1"/>
    </source>
</evidence>